<dbReference type="GO" id="GO:0016407">
    <property type="term" value="F:acetyltransferase activity"/>
    <property type="evidence" value="ECO:0007669"/>
    <property type="project" value="InterPro"/>
</dbReference>
<dbReference type="PANTHER" id="PTHR11786">
    <property type="entry name" value="N-HYDROXYARYLAMINE O-ACETYLTRANSFERASE"/>
    <property type="match status" value="1"/>
</dbReference>
<evidence type="ECO:0000256" key="2">
    <source>
        <dbReference type="SAM" id="MobiDB-lite"/>
    </source>
</evidence>
<dbReference type="PANTHER" id="PTHR11786:SF0">
    <property type="entry name" value="ARYLAMINE N-ACETYLTRANSFERASE 4-RELATED"/>
    <property type="match status" value="1"/>
</dbReference>
<organism evidence="3 4">
    <name type="scientific">Actinokineospora iranica</name>
    <dbReference type="NCBI Taxonomy" id="1271860"/>
    <lineage>
        <taxon>Bacteria</taxon>
        <taxon>Bacillati</taxon>
        <taxon>Actinomycetota</taxon>
        <taxon>Actinomycetes</taxon>
        <taxon>Pseudonocardiales</taxon>
        <taxon>Pseudonocardiaceae</taxon>
        <taxon>Actinokineospora</taxon>
    </lineage>
</organism>
<dbReference type="Gene3D" id="3.30.2140.10">
    <property type="entry name" value="Arylamine N-acetyltransferase"/>
    <property type="match status" value="1"/>
</dbReference>
<name>A0A1G6ISU8_9PSEU</name>
<keyword evidence="4" id="KW-1185">Reference proteome</keyword>
<dbReference type="InterPro" id="IPR038765">
    <property type="entry name" value="Papain-like_cys_pep_sf"/>
</dbReference>
<evidence type="ECO:0000313" key="4">
    <source>
        <dbReference type="Proteomes" id="UP000199501"/>
    </source>
</evidence>
<dbReference type="EMBL" id="FMZZ01000001">
    <property type="protein sequence ID" value="SDC09503.1"/>
    <property type="molecule type" value="Genomic_DNA"/>
</dbReference>
<gene>
    <name evidence="3" type="ORF">SAMN05216174_10184</name>
</gene>
<evidence type="ECO:0000313" key="3">
    <source>
        <dbReference type="EMBL" id="SDC09503.1"/>
    </source>
</evidence>
<keyword evidence="3" id="KW-0808">Transferase</keyword>
<feature type="region of interest" description="Disordered" evidence="2">
    <location>
        <begin position="1"/>
        <end position="20"/>
    </location>
</feature>
<dbReference type="Pfam" id="PF00797">
    <property type="entry name" value="Acetyltransf_2"/>
    <property type="match status" value="1"/>
</dbReference>
<dbReference type="AlphaFoldDB" id="A0A1G6ISU8"/>
<protein>
    <submittedName>
        <fullName evidence="3">N-hydroxyarylamine O-acetyltransferase</fullName>
    </submittedName>
</protein>
<dbReference type="STRING" id="1271860.SAMN05216174_10184"/>
<dbReference type="RefSeq" id="WP_091446892.1">
    <property type="nucleotide sequence ID" value="NZ_FMZZ01000001.1"/>
</dbReference>
<comment type="similarity">
    <text evidence="1">Belongs to the arylamine N-acetyltransferase family.</text>
</comment>
<feature type="compositionally biased region" description="Low complexity" evidence="2">
    <location>
        <begin position="1"/>
        <end position="13"/>
    </location>
</feature>
<reference evidence="4" key="1">
    <citation type="submission" date="2016-10" db="EMBL/GenBank/DDBJ databases">
        <authorList>
            <person name="Varghese N."/>
            <person name="Submissions S."/>
        </authorList>
    </citation>
    <scope>NUCLEOTIDE SEQUENCE [LARGE SCALE GENOMIC DNA]</scope>
    <source>
        <strain evidence="4">IBRC-M 10403</strain>
    </source>
</reference>
<dbReference type="OrthoDB" id="7181050at2"/>
<sequence>MTTTAPDQTPDAPGSARAGSEPIDWGIADLDLDAYLARIGAPRRAPSAAALRVLHIAHVRTIPFENIDTATGTPPALDVAAVAAKLVGRGRGGYCYEHATLFAAAAQRLGYPVRRRIARVRPHRSGPRTHMVLVVTADGVEHLADVGFGAGLWAPMPLVDGARGDHAGWAHRLDRRGPLWLLSRRSGREWEPLHEFDDTEQRPIDFALSHHYTATHPRSPFVGKPVVTRLSEGMCRRLVGDELRVERPDGSARTTPVPPERLGEVLRGLGVELNDDELSRLVTTVSAGPGILTP</sequence>
<dbReference type="Gene3D" id="2.40.128.150">
    <property type="entry name" value="Cysteine proteinases"/>
    <property type="match status" value="1"/>
</dbReference>
<accession>A0A1G6ISU8</accession>
<proteinExistence type="inferred from homology"/>
<dbReference type="SUPFAM" id="SSF54001">
    <property type="entry name" value="Cysteine proteinases"/>
    <property type="match status" value="1"/>
</dbReference>
<evidence type="ECO:0000256" key="1">
    <source>
        <dbReference type="ARBA" id="ARBA00006547"/>
    </source>
</evidence>
<dbReference type="InterPro" id="IPR001447">
    <property type="entry name" value="Arylamine_N-AcTrfase"/>
</dbReference>
<dbReference type="Proteomes" id="UP000199501">
    <property type="component" value="Unassembled WGS sequence"/>
</dbReference>